<dbReference type="PANTHER" id="PTHR43806">
    <property type="entry name" value="PEPTIDASE S8"/>
    <property type="match status" value="1"/>
</dbReference>
<dbReference type="InterPro" id="IPR050131">
    <property type="entry name" value="Peptidase_S8_subtilisin-like"/>
</dbReference>
<evidence type="ECO:0000313" key="9">
    <source>
        <dbReference type="EMBL" id="PTX59617.1"/>
    </source>
</evidence>
<evidence type="ECO:0000256" key="3">
    <source>
        <dbReference type="ARBA" id="ARBA00022801"/>
    </source>
</evidence>
<dbReference type="PANTHER" id="PTHR43806:SF11">
    <property type="entry name" value="CEREVISIN-RELATED"/>
    <property type="match status" value="1"/>
</dbReference>
<evidence type="ECO:0000313" key="10">
    <source>
        <dbReference type="Proteomes" id="UP000244240"/>
    </source>
</evidence>
<feature type="active site" description="Charge relay system" evidence="5">
    <location>
        <position position="181"/>
    </location>
</feature>
<protein>
    <submittedName>
        <fullName evidence="9">Subtilase family protein</fullName>
    </submittedName>
</protein>
<reference evidence="9 10" key="1">
    <citation type="submission" date="2018-04" db="EMBL/GenBank/DDBJ databases">
        <title>Genomic Encyclopedia of Archaeal and Bacterial Type Strains, Phase II (KMG-II): from individual species to whole genera.</title>
        <authorList>
            <person name="Goeker M."/>
        </authorList>
    </citation>
    <scope>NUCLEOTIDE SEQUENCE [LARGE SCALE GENOMIC DNA]</scope>
    <source>
        <strain evidence="9 10">DSM 45787</strain>
    </source>
</reference>
<evidence type="ECO:0000256" key="5">
    <source>
        <dbReference type="PROSITE-ProRule" id="PRU01240"/>
    </source>
</evidence>
<feature type="domain" description="Peptidase S8/S53" evidence="8">
    <location>
        <begin position="141"/>
        <end position="441"/>
    </location>
</feature>
<organism evidence="9 10">
    <name type="scientific">Melghirimyces profundicolus</name>
    <dbReference type="NCBI Taxonomy" id="1242148"/>
    <lineage>
        <taxon>Bacteria</taxon>
        <taxon>Bacillati</taxon>
        <taxon>Bacillota</taxon>
        <taxon>Bacilli</taxon>
        <taxon>Bacillales</taxon>
        <taxon>Thermoactinomycetaceae</taxon>
        <taxon>Melghirimyces</taxon>
    </lineage>
</organism>
<dbReference type="EMBL" id="QBKR01000011">
    <property type="protein sequence ID" value="PTX59617.1"/>
    <property type="molecule type" value="Genomic_DNA"/>
</dbReference>
<dbReference type="InterPro" id="IPR000209">
    <property type="entry name" value="Peptidase_S8/S53_dom"/>
</dbReference>
<keyword evidence="7" id="KW-0732">Signal</keyword>
<feature type="signal peptide" evidence="7">
    <location>
        <begin position="1"/>
        <end position="26"/>
    </location>
</feature>
<dbReference type="RefSeq" id="WP_108023414.1">
    <property type="nucleotide sequence ID" value="NZ_QBKR01000011.1"/>
</dbReference>
<comment type="similarity">
    <text evidence="1 5 6">Belongs to the peptidase S8 family.</text>
</comment>
<dbReference type="PROSITE" id="PS00136">
    <property type="entry name" value="SUBTILASE_ASP"/>
    <property type="match status" value="1"/>
</dbReference>
<keyword evidence="3 5" id="KW-0378">Hydrolase</keyword>
<keyword evidence="4 5" id="KW-0720">Serine protease</keyword>
<dbReference type="PROSITE" id="PS51892">
    <property type="entry name" value="SUBTILASE"/>
    <property type="match status" value="1"/>
</dbReference>
<dbReference type="AlphaFoldDB" id="A0A2T6BUG9"/>
<evidence type="ECO:0000256" key="1">
    <source>
        <dbReference type="ARBA" id="ARBA00011073"/>
    </source>
</evidence>
<dbReference type="PROSITE" id="PS00138">
    <property type="entry name" value="SUBTILASE_SER"/>
    <property type="match status" value="1"/>
</dbReference>
<gene>
    <name evidence="9" type="ORF">C8P63_11152</name>
</gene>
<dbReference type="Pfam" id="PF00082">
    <property type="entry name" value="Peptidase_S8"/>
    <property type="match status" value="1"/>
</dbReference>
<dbReference type="GO" id="GO:0006508">
    <property type="term" value="P:proteolysis"/>
    <property type="evidence" value="ECO:0007669"/>
    <property type="project" value="UniProtKB-KW"/>
</dbReference>
<dbReference type="InterPro" id="IPR036852">
    <property type="entry name" value="Peptidase_S8/S53_dom_sf"/>
</dbReference>
<dbReference type="PRINTS" id="PR00723">
    <property type="entry name" value="SUBTILISIN"/>
</dbReference>
<dbReference type="InterPro" id="IPR015500">
    <property type="entry name" value="Peptidase_S8_subtilisin-rel"/>
</dbReference>
<dbReference type="InterPro" id="IPR023827">
    <property type="entry name" value="Peptidase_S8_Asp-AS"/>
</dbReference>
<dbReference type="InterPro" id="IPR022398">
    <property type="entry name" value="Peptidase_S8_His-AS"/>
</dbReference>
<dbReference type="InterPro" id="IPR023828">
    <property type="entry name" value="Peptidase_S8_Ser-AS"/>
</dbReference>
<dbReference type="SUPFAM" id="SSF52743">
    <property type="entry name" value="Subtilisin-like"/>
    <property type="match status" value="1"/>
</dbReference>
<feature type="active site" description="Charge relay system" evidence="5">
    <location>
        <position position="149"/>
    </location>
</feature>
<dbReference type="Gene3D" id="3.40.50.200">
    <property type="entry name" value="Peptidase S8/S53 domain"/>
    <property type="match status" value="1"/>
</dbReference>
<proteinExistence type="inferred from homology"/>
<evidence type="ECO:0000259" key="8">
    <source>
        <dbReference type="Pfam" id="PF00082"/>
    </source>
</evidence>
<dbReference type="PROSITE" id="PS00137">
    <property type="entry name" value="SUBTILASE_HIS"/>
    <property type="match status" value="1"/>
</dbReference>
<evidence type="ECO:0000256" key="4">
    <source>
        <dbReference type="ARBA" id="ARBA00022825"/>
    </source>
</evidence>
<feature type="active site" description="Charge relay system" evidence="5">
    <location>
        <position position="391"/>
    </location>
</feature>
<keyword evidence="2 5" id="KW-0645">Protease</keyword>
<keyword evidence="10" id="KW-1185">Reference proteome</keyword>
<evidence type="ECO:0000256" key="7">
    <source>
        <dbReference type="SAM" id="SignalP"/>
    </source>
</evidence>
<dbReference type="GO" id="GO:0004252">
    <property type="term" value="F:serine-type endopeptidase activity"/>
    <property type="evidence" value="ECO:0007669"/>
    <property type="project" value="UniProtKB-UniRule"/>
</dbReference>
<accession>A0A2T6BUG9</accession>
<feature type="chain" id="PRO_5039100467" evidence="7">
    <location>
        <begin position="27"/>
        <end position="452"/>
    </location>
</feature>
<evidence type="ECO:0000256" key="2">
    <source>
        <dbReference type="ARBA" id="ARBA00022670"/>
    </source>
</evidence>
<evidence type="ECO:0000256" key="6">
    <source>
        <dbReference type="RuleBase" id="RU003355"/>
    </source>
</evidence>
<sequence>MKKLLAFMSLAVLAVVLPASSLPAAAAAETQTYLINFEGEGLPSDARQTVERAGGTVLKEDPGLSYIKASSSDSDFLSEIRKDADVASAGVEQRIVQETAIERQPLESTGDHPLYEPYQWDIQQVTQNGESWNLPAGKGSRDVVVAVIDTGVDLEHPDLRDSIVDVKSFVPGESPQDVRGHGSHVAGSIAADGAVLGVGPQLGIAALKVFPKEGGAPTSWIVDAIRYAADRDYDVMNMSLGSYVFLQDPDGSPDQYMADINLFKKAIAYAHEKGVTVVGSAGNAAADISNPARLTHHFDDGGDDKGATHRNPASNLLIRVSAGNKDKELTFYSNYGVGKIDLMAPGGDLGPDYNPETGEGRDHTYLCLSTVPVVENGNVTGHGYAWYGGTSMAAPKTAGAAGVVIAKHGKNRLSPSEVKSILQQSAEDLYQKGYDAQSGFGLVNAVSALNRR</sequence>
<name>A0A2T6BUG9_9BACL</name>
<dbReference type="OrthoDB" id="9798386at2"/>
<comment type="caution">
    <text evidence="9">The sequence shown here is derived from an EMBL/GenBank/DDBJ whole genome shotgun (WGS) entry which is preliminary data.</text>
</comment>
<dbReference type="Proteomes" id="UP000244240">
    <property type="component" value="Unassembled WGS sequence"/>
</dbReference>